<evidence type="ECO:0000256" key="1">
    <source>
        <dbReference type="SAM" id="MobiDB-lite"/>
    </source>
</evidence>
<dbReference type="RefSeq" id="WP_018498161.1">
    <property type="nucleotide sequence ID" value="NZ_AP019829.2"/>
</dbReference>
<gene>
    <name evidence="3" type="ORF">JCM16777_0847</name>
</gene>
<sequence length="1126" mass="126684">MKKETLLESLKEIDSKLVNEVKKQDLFTDIYEVTDFDLLGENFGDIALYKINEITYEEEEKAPRREAFENVLGALRDSFNNFLYIILGTKEKVSIYFGVAKNSYIDSSNSILELQDVGDMILKPSIEGNFRGSKIKEIISDEKEEVLKVIRNQGNKYAYFEGNPGINESEDRSDFQGIDRLIDIMSVGNQGTFGLVIYANPIQKEEIVEIEKDIYKQYNYYNTVHKRSYQLGENQSNNTGESATVGSGTSESTAKGKSSNETSGSSETKTEGSSASDTKGSNESETKGTNYNKATGNTWGNSEGSNKTENTGKSTTTGTSNGSSTSSKSSSTGESAGTSWGTNKNKSEGGSKTITEGSNLSQAKGTSTSRTSGTSLSKATGTSTSKTSGTSENKTIGTTKNNSTTKNSGSSTGTSETENIEIIKKEIHSWISYIDETLLPIIDYGKGKGLFRVNTYIFADNSATLLKLGNTLKSLSSGKKGNKRPLEYYRLDNVKDKKIINNLVNFQMNKIQNDIEKDEFYTVNSIEIGNGFVNDFYSSKELSLIAGLPRKEVNGLKVTKQVEFGLNTTDEKMKEPLELGNLVQSGKILENSEVNIDKKDLNKHIFVAGVTGTGKTTTCQRILLESGMPFLVVEPAKTEYRIMKLSKKTEDMVIFTLGQDNIAPFRLNPFEFFPHESLTSRVDMIKAAIEASFDMEAAIPQLIESTIYECYKDYGWNVNTNKNTKFENPFADDVYAFPTFNDILKKVDAVAEKQGFDERLKKDYIGSIKARLQSLTLGSKGLMLNTPRSIDFVGLLDKKVVLEIEEVKNTGEKSFVMGLIMTNLREALRAKYKENKHFKHITLIEEAHRLLSKFEPGDSVNKKQGVEIFADMLAEVRKYGESLIIADQIPNKLTPEVLKNTNTKIIHKLFAEDDKESVGNTMILEKEQKEFLSSLPTGRAVVFSQGWSKAVQVQIKLLTNTTSDEEVDEQILKNSCINYYRENYRREIFSESNIFDREPTFEEMKTIIEFSRSDLLSSFKNMYAALENFSIRDIRDRSNIFKKANREYVKNIRIATENEKNLLVKYLKEKYFIKKKHKLEEVNRVEELEKNIIEFLSEEITDEKIDVENPLKIKKIWMEKLGKGDE</sequence>
<evidence type="ECO:0000313" key="3">
    <source>
        <dbReference type="EMBL" id="BBM42598.1"/>
    </source>
</evidence>
<dbReference type="PANTHER" id="PTHR42957">
    <property type="entry name" value="HELICASE MJ1565-RELATED"/>
    <property type="match status" value="1"/>
</dbReference>
<feature type="compositionally biased region" description="Low complexity" evidence="1">
    <location>
        <begin position="255"/>
        <end position="274"/>
    </location>
</feature>
<reference evidence="3 4" key="1">
    <citation type="submission" date="2019-07" db="EMBL/GenBank/DDBJ databases">
        <title>Complete Genome Sequence of Leptotrichia wadei Strain JCM16777.</title>
        <authorList>
            <person name="Watanabe S."/>
            <person name="Cui L."/>
        </authorList>
    </citation>
    <scope>NUCLEOTIDE SEQUENCE [LARGE SCALE GENOMIC DNA]</scope>
    <source>
        <strain evidence="3 4">JCM16777</strain>
    </source>
</reference>
<feature type="compositionally biased region" description="Polar residues" evidence="1">
    <location>
        <begin position="287"/>
        <end position="304"/>
    </location>
</feature>
<dbReference type="GeneID" id="84804185"/>
<feature type="compositionally biased region" description="Polar residues" evidence="1">
    <location>
        <begin position="348"/>
        <end position="364"/>
    </location>
</feature>
<organism evidence="3 4">
    <name type="scientific">Leptotrichia wadei</name>
    <dbReference type="NCBI Taxonomy" id="157687"/>
    <lineage>
        <taxon>Bacteria</taxon>
        <taxon>Fusobacteriati</taxon>
        <taxon>Fusobacteriota</taxon>
        <taxon>Fusobacteriia</taxon>
        <taxon>Fusobacteriales</taxon>
        <taxon>Leptotrichiaceae</taxon>
        <taxon>Leptotrichia</taxon>
    </lineage>
</organism>
<name>A0A7U6QYU7_9FUSO</name>
<protein>
    <recommendedName>
        <fullName evidence="2">Helicase HerA central domain-containing protein</fullName>
    </recommendedName>
</protein>
<evidence type="ECO:0000313" key="4">
    <source>
        <dbReference type="Proteomes" id="UP000321943"/>
    </source>
</evidence>
<dbReference type="InterPro" id="IPR008571">
    <property type="entry name" value="HerA-like"/>
</dbReference>
<dbReference type="Proteomes" id="UP000321943">
    <property type="component" value="Chromosome"/>
</dbReference>
<dbReference type="InterPro" id="IPR027417">
    <property type="entry name" value="P-loop_NTPase"/>
</dbReference>
<evidence type="ECO:0000259" key="2">
    <source>
        <dbReference type="Pfam" id="PF01935"/>
    </source>
</evidence>
<dbReference type="KEGG" id="lwd:JCM16777_0847"/>
<feature type="region of interest" description="Disordered" evidence="1">
    <location>
        <begin position="232"/>
        <end position="417"/>
    </location>
</feature>
<dbReference type="PANTHER" id="PTHR42957:SF1">
    <property type="entry name" value="HELICASE MJ1565-RELATED"/>
    <property type="match status" value="1"/>
</dbReference>
<proteinExistence type="predicted"/>
<accession>A0A7U6QYU7</accession>
<feature type="compositionally biased region" description="Polar residues" evidence="1">
    <location>
        <begin position="232"/>
        <end position="253"/>
    </location>
</feature>
<dbReference type="InterPro" id="IPR002789">
    <property type="entry name" value="HerA_central"/>
</dbReference>
<dbReference type="Gene3D" id="3.40.50.300">
    <property type="entry name" value="P-loop containing nucleotide triphosphate hydrolases"/>
    <property type="match status" value="2"/>
</dbReference>
<dbReference type="AlphaFoldDB" id="A0A7U6QYU7"/>
<feature type="domain" description="Helicase HerA central" evidence="2">
    <location>
        <begin position="578"/>
        <end position="674"/>
    </location>
</feature>
<feature type="compositionally biased region" description="Low complexity" evidence="1">
    <location>
        <begin position="305"/>
        <end position="342"/>
    </location>
</feature>
<dbReference type="SUPFAM" id="SSF52540">
    <property type="entry name" value="P-loop containing nucleoside triphosphate hydrolases"/>
    <property type="match status" value="1"/>
</dbReference>
<dbReference type="EMBL" id="AP019829">
    <property type="protein sequence ID" value="BBM42598.1"/>
    <property type="molecule type" value="Genomic_DNA"/>
</dbReference>
<dbReference type="Pfam" id="PF01935">
    <property type="entry name" value="DUF87"/>
    <property type="match status" value="1"/>
</dbReference>
<feature type="compositionally biased region" description="Low complexity" evidence="1">
    <location>
        <begin position="365"/>
        <end position="417"/>
    </location>
</feature>